<dbReference type="CDD" id="cd07103">
    <property type="entry name" value="ALDH_F5_SSADH_GabD"/>
    <property type="match status" value="1"/>
</dbReference>
<dbReference type="InterPro" id="IPR016163">
    <property type="entry name" value="Ald_DH_C"/>
</dbReference>
<dbReference type="Gene3D" id="3.40.309.10">
    <property type="entry name" value="Aldehyde Dehydrogenase, Chain A, domain 2"/>
    <property type="match status" value="1"/>
</dbReference>
<feature type="domain" description="Aldehyde dehydrogenase" evidence="5">
    <location>
        <begin position="22"/>
        <end position="479"/>
    </location>
</feature>
<dbReference type="PANTHER" id="PTHR43353:SF5">
    <property type="entry name" value="SUCCINATE-SEMIALDEHYDE DEHYDROGENASE, MITOCHONDRIAL"/>
    <property type="match status" value="1"/>
</dbReference>
<dbReference type="OrthoDB" id="5687308at2"/>
<evidence type="ECO:0000256" key="4">
    <source>
        <dbReference type="RuleBase" id="RU003345"/>
    </source>
</evidence>
<organism evidence="6 7">
    <name type="scientific">Cricetibacter osteomyelitidis</name>
    <dbReference type="NCBI Taxonomy" id="1521931"/>
    <lineage>
        <taxon>Bacteria</taxon>
        <taxon>Pseudomonadati</taxon>
        <taxon>Pseudomonadota</taxon>
        <taxon>Gammaproteobacteria</taxon>
        <taxon>Pasteurellales</taxon>
        <taxon>Pasteurellaceae</taxon>
        <taxon>Cricetibacter</taxon>
    </lineage>
</organism>
<dbReference type="FunFam" id="3.40.605.10:FF:000005">
    <property type="entry name" value="Succinate-semialdehyde dehydrogenase I"/>
    <property type="match status" value="1"/>
</dbReference>
<dbReference type="InterPro" id="IPR016162">
    <property type="entry name" value="Ald_DH_N"/>
</dbReference>
<evidence type="ECO:0000256" key="3">
    <source>
        <dbReference type="PROSITE-ProRule" id="PRU10007"/>
    </source>
</evidence>
<comment type="caution">
    <text evidence="6">The sequence shown here is derived from an EMBL/GenBank/DDBJ whole genome shotgun (WGS) entry which is preliminary data.</text>
</comment>
<gene>
    <name evidence="6" type="ORF">EDC44_11910</name>
</gene>
<reference evidence="6 7" key="1">
    <citation type="submission" date="2019-03" db="EMBL/GenBank/DDBJ databases">
        <title>Genomic Encyclopedia of Type Strains, Phase IV (KMG-IV): sequencing the most valuable type-strain genomes for metagenomic binning, comparative biology and taxonomic classification.</title>
        <authorList>
            <person name="Goeker M."/>
        </authorList>
    </citation>
    <scope>NUCLEOTIDE SEQUENCE [LARGE SCALE GENOMIC DNA]</scope>
    <source>
        <strain evidence="6 7">DSM 28404</strain>
    </source>
</reference>
<evidence type="ECO:0000259" key="5">
    <source>
        <dbReference type="Pfam" id="PF00171"/>
    </source>
</evidence>
<dbReference type="AlphaFoldDB" id="A0A4R2TFC2"/>
<keyword evidence="7" id="KW-1185">Reference proteome</keyword>
<protein>
    <submittedName>
        <fullName evidence="6">Succinate semialdehyde dehydrogenase</fullName>
    </submittedName>
</protein>
<dbReference type="PROSITE" id="PS00070">
    <property type="entry name" value="ALDEHYDE_DEHYDR_CYS"/>
    <property type="match status" value="1"/>
</dbReference>
<evidence type="ECO:0000256" key="1">
    <source>
        <dbReference type="ARBA" id="ARBA00009986"/>
    </source>
</evidence>
<comment type="similarity">
    <text evidence="1 4">Belongs to the aldehyde dehydrogenase family.</text>
</comment>
<dbReference type="NCBIfam" id="TIGR01780">
    <property type="entry name" value="SSADH"/>
    <property type="match status" value="1"/>
</dbReference>
<dbReference type="InterPro" id="IPR050740">
    <property type="entry name" value="Aldehyde_DH_Superfamily"/>
</dbReference>
<evidence type="ECO:0000313" key="6">
    <source>
        <dbReference type="EMBL" id="TCP93412.1"/>
    </source>
</evidence>
<dbReference type="PANTHER" id="PTHR43353">
    <property type="entry name" value="SUCCINATE-SEMIALDEHYDE DEHYDROGENASE, MITOCHONDRIAL"/>
    <property type="match status" value="1"/>
</dbReference>
<dbReference type="FunFam" id="3.40.605.10:FF:000026">
    <property type="entry name" value="Aldehyde dehydrogenase, putative"/>
    <property type="match status" value="1"/>
</dbReference>
<dbReference type="GO" id="GO:0009450">
    <property type="term" value="P:gamma-aminobutyric acid catabolic process"/>
    <property type="evidence" value="ECO:0007669"/>
    <property type="project" value="InterPro"/>
</dbReference>
<proteinExistence type="inferred from homology"/>
<dbReference type="Proteomes" id="UP000295763">
    <property type="component" value="Unassembled WGS sequence"/>
</dbReference>
<feature type="active site" evidence="3">
    <location>
        <position position="257"/>
    </location>
</feature>
<evidence type="ECO:0000313" key="7">
    <source>
        <dbReference type="Proteomes" id="UP000295763"/>
    </source>
</evidence>
<dbReference type="PROSITE" id="PS00687">
    <property type="entry name" value="ALDEHYDE_DEHYDR_GLU"/>
    <property type="match status" value="1"/>
</dbReference>
<dbReference type="InterPro" id="IPR016160">
    <property type="entry name" value="Ald_DH_CS_CYS"/>
</dbReference>
<dbReference type="InterPro" id="IPR016161">
    <property type="entry name" value="Ald_DH/histidinol_DH"/>
</dbReference>
<name>A0A4R2TFC2_9PAST</name>
<dbReference type="InterPro" id="IPR015590">
    <property type="entry name" value="Aldehyde_DH_dom"/>
</dbReference>
<dbReference type="GO" id="GO:0004777">
    <property type="term" value="F:succinate-semialdehyde dehydrogenase (NAD+) activity"/>
    <property type="evidence" value="ECO:0007669"/>
    <property type="project" value="TreeGrafter"/>
</dbReference>
<dbReference type="FunFam" id="3.40.309.10:FF:000004">
    <property type="entry name" value="Succinate-semialdehyde dehydrogenase I"/>
    <property type="match status" value="1"/>
</dbReference>
<sequence>MSILTEFSLLHTQAYINGEFISAKNDRTFDVINPANGKVICAVADCSADDTEIAIQAAKIAQQQWKQLTAKARSIILKKWYELILANQEQLAQLLSLEQGKPLAESRGEIAYGASFIEWFAEEAKRAYGDIIPQDKPHRRLLIIKQPIGVVGAITPWNFPNAMITRKAAPALASGCAIVIKPAPETPLSALALAALADQAGLPKGIFNVVPSMQAAEVGLALTQSNDVQKITFTGSTRVGKILMAQSADTVKKLALELGGNAPTLIFNDADLDNAVDEVIASKYRNSGQTCVCTNRIYVQSGVYREFADKLAAKVRQFVVGDYTNPQSVIGPLITESAVQKMEKHINDAVSLGAKITVGGHRHALGGTFFEPTILENVTQDMLVCHEETFAPLAPLISFDTEEQGITLANDSEFGLAAYLYTQDISRIWRISEQLEVGLVGINEGVVSNEMAPFGGVKQSGLGREGSRYGLEEFLEIKYLCMRV</sequence>
<evidence type="ECO:0000256" key="2">
    <source>
        <dbReference type="ARBA" id="ARBA00023002"/>
    </source>
</evidence>
<dbReference type="Pfam" id="PF00171">
    <property type="entry name" value="Aldedh"/>
    <property type="match status" value="1"/>
</dbReference>
<dbReference type="EMBL" id="SLYB01000019">
    <property type="protein sequence ID" value="TCP93412.1"/>
    <property type="molecule type" value="Genomic_DNA"/>
</dbReference>
<dbReference type="SUPFAM" id="SSF53720">
    <property type="entry name" value="ALDH-like"/>
    <property type="match status" value="1"/>
</dbReference>
<keyword evidence="2 4" id="KW-0560">Oxidoreductase</keyword>
<dbReference type="InterPro" id="IPR010102">
    <property type="entry name" value="Succ_semiAld_DH"/>
</dbReference>
<dbReference type="Gene3D" id="3.40.605.10">
    <property type="entry name" value="Aldehyde Dehydrogenase, Chain A, domain 1"/>
    <property type="match status" value="1"/>
</dbReference>
<accession>A0A4R2TFC2</accession>
<dbReference type="InterPro" id="IPR029510">
    <property type="entry name" value="Ald_DH_CS_GLU"/>
</dbReference>